<gene>
    <name evidence="2" type="ORF">C900_00501</name>
</gene>
<dbReference type="Proteomes" id="UP000011135">
    <property type="component" value="Unassembled WGS sequence"/>
</dbReference>
<evidence type="ECO:0000313" key="2">
    <source>
        <dbReference type="EMBL" id="ELR72999.1"/>
    </source>
</evidence>
<dbReference type="Pfam" id="PF01381">
    <property type="entry name" value="HTH_3"/>
    <property type="match status" value="1"/>
</dbReference>
<dbReference type="GO" id="GO:0003677">
    <property type="term" value="F:DNA binding"/>
    <property type="evidence" value="ECO:0007669"/>
    <property type="project" value="InterPro"/>
</dbReference>
<name>L8JZB4_9BACT</name>
<dbReference type="OrthoDB" id="9812495at2"/>
<dbReference type="SUPFAM" id="SSF47413">
    <property type="entry name" value="lambda repressor-like DNA-binding domains"/>
    <property type="match status" value="1"/>
</dbReference>
<protein>
    <recommendedName>
        <fullName evidence="1">HTH cro/C1-type domain-containing protein</fullName>
    </recommendedName>
</protein>
<organism evidence="2 3">
    <name type="scientific">Fulvivirga imtechensis AK7</name>
    <dbReference type="NCBI Taxonomy" id="1237149"/>
    <lineage>
        <taxon>Bacteria</taxon>
        <taxon>Pseudomonadati</taxon>
        <taxon>Bacteroidota</taxon>
        <taxon>Cytophagia</taxon>
        <taxon>Cytophagales</taxon>
        <taxon>Fulvivirgaceae</taxon>
        <taxon>Fulvivirga</taxon>
    </lineage>
</organism>
<dbReference type="EMBL" id="AMZN01000012">
    <property type="protein sequence ID" value="ELR72999.1"/>
    <property type="molecule type" value="Genomic_DNA"/>
</dbReference>
<dbReference type="PROSITE" id="PS50943">
    <property type="entry name" value="HTH_CROC1"/>
    <property type="match status" value="1"/>
</dbReference>
<evidence type="ECO:0000313" key="3">
    <source>
        <dbReference type="Proteomes" id="UP000011135"/>
    </source>
</evidence>
<proteinExistence type="predicted"/>
<dbReference type="InterPro" id="IPR001387">
    <property type="entry name" value="Cro/C1-type_HTH"/>
</dbReference>
<accession>L8JZB4</accession>
<evidence type="ECO:0000259" key="1">
    <source>
        <dbReference type="PROSITE" id="PS50943"/>
    </source>
</evidence>
<dbReference type="SMART" id="SM00530">
    <property type="entry name" value="HTH_XRE"/>
    <property type="match status" value="1"/>
</dbReference>
<feature type="domain" description="HTH cro/C1-type" evidence="1">
    <location>
        <begin position="8"/>
        <end position="68"/>
    </location>
</feature>
<reference evidence="2 3" key="1">
    <citation type="submission" date="2012-12" db="EMBL/GenBank/DDBJ databases">
        <title>Genome assembly of Fulvivirga imtechensis AK7.</title>
        <authorList>
            <person name="Nupur N."/>
            <person name="Khatri I."/>
            <person name="Kumar R."/>
            <person name="Subramanian S."/>
            <person name="Pinnaka A."/>
        </authorList>
    </citation>
    <scope>NUCLEOTIDE SEQUENCE [LARGE SCALE GENOMIC DNA]</scope>
    <source>
        <strain evidence="2 3">AK7</strain>
    </source>
</reference>
<sequence length="144" mass="16767">MAKSKNKIAFFRKRRGFTQDDIRQEIYKRTGKKFTQGTISSWENGNTAPDMNILNILASILDVSVNAFYEPDQEDEDIINRAELARFEQDLREAKLMFSRDQTKEAFTRLETLSGEMLEKLSTLSTSYEKMKVQVKAVREIMKI</sequence>
<comment type="caution">
    <text evidence="2">The sequence shown here is derived from an EMBL/GenBank/DDBJ whole genome shotgun (WGS) entry which is preliminary data.</text>
</comment>
<dbReference type="CDD" id="cd00093">
    <property type="entry name" value="HTH_XRE"/>
    <property type="match status" value="1"/>
</dbReference>
<dbReference type="Gene3D" id="1.10.260.40">
    <property type="entry name" value="lambda repressor-like DNA-binding domains"/>
    <property type="match status" value="1"/>
</dbReference>
<dbReference type="RefSeq" id="WP_009578414.1">
    <property type="nucleotide sequence ID" value="NZ_AMZN01000012.1"/>
</dbReference>
<keyword evidence="3" id="KW-1185">Reference proteome</keyword>
<dbReference type="AlphaFoldDB" id="L8JZB4"/>
<dbReference type="InterPro" id="IPR010982">
    <property type="entry name" value="Lambda_DNA-bd_dom_sf"/>
</dbReference>